<keyword evidence="1 4" id="KW-0812">Transmembrane</keyword>
<feature type="transmembrane region" description="Helical" evidence="4">
    <location>
        <begin position="12"/>
        <end position="33"/>
    </location>
</feature>
<name>A0A8J6QWX8_9BACT</name>
<feature type="transmembrane region" description="Helical" evidence="4">
    <location>
        <begin position="284"/>
        <end position="302"/>
    </location>
</feature>
<evidence type="ECO:0000259" key="5">
    <source>
        <dbReference type="PROSITE" id="PS50850"/>
    </source>
</evidence>
<dbReference type="CDD" id="cd17353">
    <property type="entry name" value="MFS_OFA_like"/>
    <property type="match status" value="1"/>
</dbReference>
<sequence>MKPETIKNRGKQVVFAGLGINLALGILYAYSMLKGEISKLFAGSGDPYATACLAFALSMILGGKMQDKVGPRLTAILGGLLVGAGFIVCSMTSSYWGWVLGFGVLAGLGIGFGYSAATPPALKWFSPAKTGLIAGIVVSGFGIAPVYLAPLSQYLLGQYGLHSTMMILGVAFIVIVCGMSMLLTNPPAGFAAATKDTASSAKTTPAAPTVDVGATQMLKEGRFYTLWLTFFIGAGAGLMVIGSIAGIAKQSMGEMAFIAVAVMAIGNAAGRIVAGILSDKIGRASTLTLMLVFQAALMFAAIPVVSGAGSGALLVTLLATFIGFNYGSNLSLFPSFAKDFWGAKNYGMNYGILFSSWGIGAFVLVKVSALLNAKYGGMESSFMVAGVLLLVGAMMAMSLRPQKAAVPATAPIFVEDEDLVLEQVRD</sequence>
<dbReference type="GO" id="GO:0022857">
    <property type="term" value="F:transmembrane transporter activity"/>
    <property type="evidence" value="ECO:0007669"/>
    <property type="project" value="InterPro"/>
</dbReference>
<reference evidence="6" key="1">
    <citation type="submission" date="2020-09" db="EMBL/GenBank/DDBJ databases">
        <title>Pelobacter alkaliphilus sp. nov., a novel anaerobic arsenate-reducing bacterium from terrestrial mud volcano.</title>
        <authorList>
            <person name="Khomyakova M.A."/>
            <person name="Merkel A.Y."/>
            <person name="Slobodkin A.I."/>
        </authorList>
    </citation>
    <scope>NUCLEOTIDE SEQUENCE</scope>
    <source>
        <strain evidence="6">M08fum</strain>
    </source>
</reference>
<keyword evidence="2 4" id="KW-1133">Transmembrane helix</keyword>
<accession>A0A8J6QWX8</accession>
<evidence type="ECO:0000256" key="4">
    <source>
        <dbReference type="SAM" id="Phobius"/>
    </source>
</evidence>
<dbReference type="InterPro" id="IPR050327">
    <property type="entry name" value="Proton-linked_MCT"/>
</dbReference>
<dbReference type="AlphaFoldDB" id="A0A8J6QWX8"/>
<dbReference type="InterPro" id="IPR011701">
    <property type="entry name" value="MFS"/>
</dbReference>
<evidence type="ECO:0000313" key="7">
    <source>
        <dbReference type="Proteomes" id="UP000632828"/>
    </source>
</evidence>
<dbReference type="PANTHER" id="PTHR11360">
    <property type="entry name" value="MONOCARBOXYLATE TRANSPORTER"/>
    <property type="match status" value="1"/>
</dbReference>
<feature type="transmembrane region" description="Helical" evidence="4">
    <location>
        <begin position="381"/>
        <end position="399"/>
    </location>
</feature>
<feature type="transmembrane region" description="Helical" evidence="4">
    <location>
        <begin position="348"/>
        <end position="369"/>
    </location>
</feature>
<keyword evidence="7" id="KW-1185">Reference proteome</keyword>
<keyword evidence="3 4" id="KW-0472">Membrane</keyword>
<dbReference type="Pfam" id="PF07690">
    <property type="entry name" value="MFS_1"/>
    <property type="match status" value="1"/>
</dbReference>
<feature type="transmembrane region" description="Helical" evidence="4">
    <location>
        <begin position="130"/>
        <end position="149"/>
    </location>
</feature>
<proteinExistence type="predicted"/>
<comment type="caution">
    <text evidence="6">The sequence shown here is derived from an EMBL/GenBank/DDBJ whole genome shotgun (WGS) entry which is preliminary data.</text>
</comment>
<feature type="transmembrane region" description="Helical" evidence="4">
    <location>
        <begin position="308"/>
        <end position="327"/>
    </location>
</feature>
<dbReference type="Gene3D" id="1.20.1250.20">
    <property type="entry name" value="MFS general substrate transporter like domains"/>
    <property type="match status" value="2"/>
</dbReference>
<gene>
    <name evidence="6" type="ORF">ICT70_06540</name>
</gene>
<dbReference type="PROSITE" id="PS50850">
    <property type="entry name" value="MFS"/>
    <property type="match status" value="1"/>
</dbReference>
<feature type="transmembrane region" description="Helical" evidence="4">
    <location>
        <begin position="45"/>
        <end position="61"/>
    </location>
</feature>
<evidence type="ECO:0000256" key="3">
    <source>
        <dbReference type="ARBA" id="ARBA00023136"/>
    </source>
</evidence>
<feature type="transmembrane region" description="Helical" evidence="4">
    <location>
        <begin position="226"/>
        <end position="249"/>
    </location>
</feature>
<feature type="transmembrane region" description="Helical" evidence="4">
    <location>
        <begin position="73"/>
        <end position="93"/>
    </location>
</feature>
<feature type="domain" description="Major facilitator superfamily (MFS) profile" evidence="5">
    <location>
        <begin position="1"/>
        <end position="404"/>
    </location>
</feature>
<protein>
    <submittedName>
        <fullName evidence="6">OFA family MFS transporter</fullName>
    </submittedName>
</protein>
<dbReference type="Proteomes" id="UP000632828">
    <property type="component" value="Unassembled WGS sequence"/>
</dbReference>
<feature type="transmembrane region" description="Helical" evidence="4">
    <location>
        <begin position="255"/>
        <end position="277"/>
    </location>
</feature>
<organism evidence="6 7">
    <name type="scientific">Pelovirga terrestris</name>
    <dbReference type="NCBI Taxonomy" id="2771352"/>
    <lineage>
        <taxon>Bacteria</taxon>
        <taxon>Pseudomonadati</taxon>
        <taxon>Thermodesulfobacteriota</taxon>
        <taxon>Desulfuromonadia</taxon>
        <taxon>Geobacterales</taxon>
        <taxon>Geobacteraceae</taxon>
        <taxon>Pelovirga</taxon>
    </lineage>
</organism>
<dbReference type="InterPro" id="IPR036259">
    <property type="entry name" value="MFS_trans_sf"/>
</dbReference>
<evidence type="ECO:0000256" key="2">
    <source>
        <dbReference type="ARBA" id="ARBA00022989"/>
    </source>
</evidence>
<feature type="transmembrane region" description="Helical" evidence="4">
    <location>
        <begin position="161"/>
        <end position="183"/>
    </location>
</feature>
<dbReference type="PANTHER" id="PTHR11360:SF304">
    <property type="entry name" value="MFS DOMAIN-CONTAINING PROTEIN"/>
    <property type="match status" value="1"/>
</dbReference>
<dbReference type="EMBL" id="JACWUN010000006">
    <property type="protein sequence ID" value="MBD1400323.1"/>
    <property type="molecule type" value="Genomic_DNA"/>
</dbReference>
<dbReference type="SUPFAM" id="SSF103473">
    <property type="entry name" value="MFS general substrate transporter"/>
    <property type="match status" value="1"/>
</dbReference>
<dbReference type="InterPro" id="IPR020846">
    <property type="entry name" value="MFS_dom"/>
</dbReference>
<evidence type="ECO:0000256" key="1">
    <source>
        <dbReference type="ARBA" id="ARBA00022692"/>
    </source>
</evidence>
<feature type="transmembrane region" description="Helical" evidence="4">
    <location>
        <begin position="99"/>
        <end position="118"/>
    </location>
</feature>
<evidence type="ECO:0000313" key="6">
    <source>
        <dbReference type="EMBL" id="MBD1400323.1"/>
    </source>
</evidence>